<organism evidence="11 12">
    <name type="scientific">Thalassospira mesophila</name>
    <dbReference type="NCBI Taxonomy" id="1293891"/>
    <lineage>
        <taxon>Bacteria</taxon>
        <taxon>Pseudomonadati</taxon>
        <taxon>Pseudomonadota</taxon>
        <taxon>Alphaproteobacteria</taxon>
        <taxon>Rhodospirillales</taxon>
        <taxon>Thalassospiraceae</taxon>
        <taxon>Thalassospira</taxon>
    </lineage>
</organism>
<sequence>MMFDLYGRGWQMLDGGIVTIQLCLTVLPFMIVIGLLGASAKLSRFKALRVIGESYTVIIRGIPELLVILLIYFGGTIAVQNIAEMISGAETRVDIPAFWSGVAALALVQGAFASEVFRAAMLAIPKGQIEAAIATGMTPTQIFRRIKLPQLWRFALPGLNNLFQVLIKDTALISVVGVEEILRKAAVGAGTEKAPFTFYLVAMLMFLAFTTVSLFAFNRLEKRASRGIARA</sequence>
<dbReference type="PROSITE" id="PS50928">
    <property type="entry name" value="ABC_TM1"/>
    <property type="match status" value="1"/>
</dbReference>
<feature type="transmembrane region" description="Helical" evidence="9">
    <location>
        <begin position="12"/>
        <end position="36"/>
    </location>
</feature>
<feature type="transmembrane region" description="Helical" evidence="9">
    <location>
        <begin position="196"/>
        <end position="217"/>
    </location>
</feature>
<keyword evidence="5" id="KW-0997">Cell inner membrane</keyword>
<dbReference type="Gene3D" id="1.10.3720.10">
    <property type="entry name" value="MetI-like"/>
    <property type="match status" value="1"/>
</dbReference>
<keyword evidence="3 9" id="KW-0813">Transport</keyword>
<keyword evidence="7 9" id="KW-1133">Transmembrane helix</keyword>
<dbReference type="STRING" id="1293891.TMES_12530"/>
<keyword evidence="8 9" id="KW-0472">Membrane</keyword>
<keyword evidence="6 9" id="KW-0812">Transmembrane</keyword>
<evidence type="ECO:0000313" key="12">
    <source>
        <dbReference type="Proteomes" id="UP000193391"/>
    </source>
</evidence>
<dbReference type="Pfam" id="PF00528">
    <property type="entry name" value="BPD_transp_1"/>
    <property type="match status" value="1"/>
</dbReference>
<dbReference type="PANTHER" id="PTHR30133">
    <property type="entry name" value="CATIONIC AMINO ACID TRANSPORTER, MEMBRANE COMPONENT"/>
    <property type="match status" value="1"/>
</dbReference>
<reference evidence="11 12" key="1">
    <citation type="submission" date="2014-03" db="EMBL/GenBank/DDBJ databases">
        <title>The draft genome sequence of Thalassospira mesophila JCM 18969.</title>
        <authorList>
            <person name="Lai Q."/>
            <person name="Shao Z."/>
        </authorList>
    </citation>
    <scope>NUCLEOTIDE SEQUENCE [LARGE SCALE GENOMIC DNA]</scope>
    <source>
        <strain evidence="11 12">JCM 18969</strain>
    </source>
</reference>
<dbReference type="GO" id="GO:0022857">
    <property type="term" value="F:transmembrane transporter activity"/>
    <property type="evidence" value="ECO:0007669"/>
    <property type="project" value="InterPro"/>
</dbReference>
<evidence type="ECO:0000256" key="3">
    <source>
        <dbReference type="ARBA" id="ARBA00022448"/>
    </source>
</evidence>
<gene>
    <name evidence="11" type="ORF">TMES_12530</name>
</gene>
<keyword evidence="12" id="KW-1185">Reference proteome</keyword>
<dbReference type="InterPro" id="IPR010065">
    <property type="entry name" value="AA_ABC_transptr_permease_3TM"/>
</dbReference>
<evidence type="ECO:0000256" key="4">
    <source>
        <dbReference type="ARBA" id="ARBA00022475"/>
    </source>
</evidence>
<comment type="similarity">
    <text evidence="2">Belongs to the binding-protein-dependent transport system permease family. HisMQ subfamily.</text>
</comment>
<evidence type="ECO:0000256" key="1">
    <source>
        <dbReference type="ARBA" id="ARBA00004429"/>
    </source>
</evidence>
<comment type="subcellular location">
    <subcellularLocation>
        <location evidence="1">Cell inner membrane</location>
        <topology evidence="1">Multi-pass membrane protein</topology>
    </subcellularLocation>
    <subcellularLocation>
        <location evidence="9">Cell membrane</location>
        <topology evidence="9">Multi-pass membrane protein</topology>
    </subcellularLocation>
</comment>
<feature type="transmembrane region" description="Helical" evidence="9">
    <location>
        <begin position="97"/>
        <end position="117"/>
    </location>
</feature>
<evidence type="ECO:0000256" key="9">
    <source>
        <dbReference type="RuleBase" id="RU363032"/>
    </source>
</evidence>
<proteinExistence type="inferred from homology"/>
<evidence type="ECO:0000256" key="6">
    <source>
        <dbReference type="ARBA" id="ARBA00022692"/>
    </source>
</evidence>
<accession>A0A1Y2KYL8</accession>
<feature type="transmembrane region" description="Helical" evidence="9">
    <location>
        <begin position="57"/>
        <end position="77"/>
    </location>
</feature>
<evidence type="ECO:0000256" key="7">
    <source>
        <dbReference type="ARBA" id="ARBA00022989"/>
    </source>
</evidence>
<dbReference type="InterPro" id="IPR035906">
    <property type="entry name" value="MetI-like_sf"/>
</dbReference>
<dbReference type="Proteomes" id="UP000193391">
    <property type="component" value="Unassembled WGS sequence"/>
</dbReference>
<feature type="transmembrane region" description="Helical" evidence="9">
    <location>
        <begin position="154"/>
        <end position="176"/>
    </location>
</feature>
<protein>
    <submittedName>
        <fullName evidence="11">ABC transporter permease</fullName>
    </submittedName>
</protein>
<evidence type="ECO:0000256" key="8">
    <source>
        <dbReference type="ARBA" id="ARBA00023136"/>
    </source>
</evidence>
<evidence type="ECO:0000256" key="5">
    <source>
        <dbReference type="ARBA" id="ARBA00022519"/>
    </source>
</evidence>
<dbReference type="InterPro" id="IPR000515">
    <property type="entry name" value="MetI-like"/>
</dbReference>
<feature type="domain" description="ABC transmembrane type-1" evidence="10">
    <location>
        <begin position="16"/>
        <end position="216"/>
    </location>
</feature>
<dbReference type="AlphaFoldDB" id="A0A1Y2KYL8"/>
<comment type="caution">
    <text evidence="11">The sequence shown here is derived from an EMBL/GenBank/DDBJ whole genome shotgun (WGS) entry which is preliminary data.</text>
</comment>
<dbReference type="GO" id="GO:0043190">
    <property type="term" value="C:ATP-binding cassette (ABC) transporter complex"/>
    <property type="evidence" value="ECO:0007669"/>
    <property type="project" value="InterPro"/>
</dbReference>
<evidence type="ECO:0000313" key="11">
    <source>
        <dbReference type="EMBL" id="OSQ37820.1"/>
    </source>
</evidence>
<dbReference type="SUPFAM" id="SSF161098">
    <property type="entry name" value="MetI-like"/>
    <property type="match status" value="1"/>
</dbReference>
<evidence type="ECO:0000259" key="10">
    <source>
        <dbReference type="PROSITE" id="PS50928"/>
    </source>
</evidence>
<dbReference type="CDD" id="cd06261">
    <property type="entry name" value="TM_PBP2"/>
    <property type="match status" value="1"/>
</dbReference>
<keyword evidence="4" id="KW-1003">Cell membrane</keyword>
<name>A0A1Y2KYL8_9PROT</name>
<evidence type="ECO:0000256" key="2">
    <source>
        <dbReference type="ARBA" id="ARBA00010072"/>
    </source>
</evidence>
<dbReference type="NCBIfam" id="TIGR01726">
    <property type="entry name" value="HEQRo_perm_3TM"/>
    <property type="match status" value="1"/>
</dbReference>
<dbReference type="EMBL" id="JFKA01000005">
    <property type="protein sequence ID" value="OSQ37820.1"/>
    <property type="molecule type" value="Genomic_DNA"/>
</dbReference>
<dbReference type="InterPro" id="IPR051613">
    <property type="entry name" value="ABC_transp_permease_HisMQ"/>
</dbReference>